<evidence type="ECO:0000259" key="2">
    <source>
        <dbReference type="Pfam" id="PF13635"/>
    </source>
</evidence>
<name>A0A0W8FPF1_9ZZZZ</name>
<organism evidence="3">
    <name type="scientific">hydrocarbon metagenome</name>
    <dbReference type="NCBI Taxonomy" id="938273"/>
    <lineage>
        <taxon>unclassified sequences</taxon>
        <taxon>metagenomes</taxon>
        <taxon>ecological metagenomes</taxon>
    </lineage>
</organism>
<dbReference type="EMBL" id="LNQE01000939">
    <property type="protein sequence ID" value="KUG22810.1"/>
    <property type="molecule type" value="Genomic_DNA"/>
</dbReference>
<dbReference type="PANTHER" id="PTHR43566:SF2">
    <property type="entry name" value="DUF4143 DOMAIN-CONTAINING PROTEIN"/>
    <property type="match status" value="1"/>
</dbReference>
<comment type="caution">
    <text evidence="3">The sequence shown here is derived from an EMBL/GenBank/DDBJ whole genome shotgun (WGS) entry which is preliminary data.</text>
</comment>
<dbReference type="Pfam" id="PF13635">
    <property type="entry name" value="DUF4143"/>
    <property type="match status" value="1"/>
</dbReference>
<reference evidence="3" key="1">
    <citation type="journal article" date="2015" name="Proc. Natl. Acad. Sci. U.S.A.">
        <title>Networks of energetic and metabolic interactions define dynamics in microbial communities.</title>
        <authorList>
            <person name="Embree M."/>
            <person name="Liu J.K."/>
            <person name="Al-Bassam M.M."/>
            <person name="Zengler K."/>
        </authorList>
    </citation>
    <scope>NUCLEOTIDE SEQUENCE</scope>
</reference>
<dbReference type="InterPro" id="IPR027417">
    <property type="entry name" value="P-loop_NTPase"/>
</dbReference>
<evidence type="ECO:0000259" key="1">
    <source>
        <dbReference type="Pfam" id="PF13173"/>
    </source>
</evidence>
<dbReference type="InterPro" id="IPR025420">
    <property type="entry name" value="DUF4143"/>
</dbReference>
<proteinExistence type="predicted"/>
<accession>A0A0W8FPF1</accession>
<protein>
    <submittedName>
        <fullName evidence="3">Aaa+ superfamily protein</fullName>
    </submittedName>
</protein>
<dbReference type="InterPro" id="IPR041682">
    <property type="entry name" value="AAA_14"/>
</dbReference>
<feature type="domain" description="AAA" evidence="1">
    <location>
        <begin position="18"/>
        <end position="133"/>
    </location>
</feature>
<dbReference type="AlphaFoldDB" id="A0A0W8FPF1"/>
<gene>
    <name evidence="3" type="ORF">ASZ90_007393</name>
</gene>
<dbReference type="SUPFAM" id="SSF52540">
    <property type="entry name" value="P-loop containing nucleoside triphosphate hydrolases"/>
    <property type="match status" value="1"/>
</dbReference>
<dbReference type="InterPro" id="IPR011335">
    <property type="entry name" value="Restrct_endonuc-II-like"/>
</dbReference>
<sequence length="387" mass="43408">MINRIAEKTIRNLLRGFPIVTITGPRQSGKTTLARAVFKNKPYASLEEPDLRQAAQDDPRAFLARFPKGAVLDEVQRCPAILSYLQTMVDTEGRMGLYILTGSQQFGLMSGITQSLAGRTAFVELLPFATPELTAASKLPAKIDDMLLTGCYPPIYDRKLEPSSWYSAYVTAYVERDVRQMLKIHELETFQRFVRLCAGRTGQLLNLSSLATECGITHNTAKAWISVLEASYLVFLLRPHSVNFNKRLIKMPKLYFYDAGLAAWFLGIRTTEQMITHPLRGSLFETFIISELVKSKLNKGEKPSFFFWRDSNGNEIDLIAEQGTNLMPIEIKSGRTITNEAFTGLEKWLALAGKKAVSPTLIYGGDESYTQKGIKVIGWKKCGQLLK</sequence>
<dbReference type="PANTHER" id="PTHR43566">
    <property type="entry name" value="CONSERVED PROTEIN"/>
    <property type="match status" value="1"/>
</dbReference>
<dbReference type="SUPFAM" id="SSF52980">
    <property type="entry name" value="Restriction endonuclease-like"/>
    <property type="match status" value="1"/>
</dbReference>
<dbReference type="Gene3D" id="3.40.50.300">
    <property type="entry name" value="P-loop containing nucleotide triphosphate hydrolases"/>
    <property type="match status" value="1"/>
</dbReference>
<feature type="domain" description="DUF4143" evidence="2">
    <location>
        <begin position="175"/>
        <end position="334"/>
    </location>
</feature>
<evidence type="ECO:0000313" key="3">
    <source>
        <dbReference type="EMBL" id="KUG22810.1"/>
    </source>
</evidence>
<dbReference type="Pfam" id="PF13173">
    <property type="entry name" value="AAA_14"/>
    <property type="match status" value="1"/>
</dbReference>